<feature type="transmembrane region" description="Helical" evidence="7">
    <location>
        <begin position="46"/>
        <end position="70"/>
    </location>
</feature>
<keyword evidence="4 7" id="KW-1133">Transmembrane helix</keyword>
<accession>A0A5D2K140</accession>
<proteinExistence type="inferred from homology"/>
<dbReference type="AlphaFoldDB" id="A0A5D2K140"/>
<evidence type="ECO:0000256" key="4">
    <source>
        <dbReference type="ARBA" id="ARBA00022989"/>
    </source>
</evidence>
<dbReference type="Proteomes" id="UP000322667">
    <property type="component" value="Chromosome D08"/>
</dbReference>
<keyword evidence="3 7" id="KW-0812">Transmembrane</keyword>
<evidence type="ECO:0000313" key="9">
    <source>
        <dbReference type="Proteomes" id="UP000322667"/>
    </source>
</evidence>
<feature type="transmembrane region" description="Helical" evidence="7">
    <location>
        <begin position="113"/>
        <end position="134"/>
    </location>
</feature>
<gene>
    <name evidence="8" type="ORF">ES332_D08G293800v1</name>
</gene>
<protein>
    <submittedName>
        <fullName evidence="8">Uncharacterized protein</fullName>
    </submittedName>
</protein>
<keyword evidence="9" id="KW-1185">Reference proteome</keyword>
<organism evidence="8 9">
    <name type="scientific">Gossypium tomentosum</name>
    <name type="common">Hawaiian cotton</name>
    <name type="synonym">Gossypium sandvicense</name>
    <dbReference type="NCBI Taxonomy" id="34277"/>
    <lineage>
        <taxon>Eukaryota</taxon>
        <taxon>Viridiplantae</taxon>
        <taxon>Streptophyta</taxon>
        <taxon>Embryophyta</taxon>
        <taxon>Tracheophyta</taxon>
        <taxon>Spermatophyta</taxon>
        <taxon>Magnoliopsida</taxon>
        <taxon>eudicotyledons</taxon>
        <taxon>Gunneridae</taxon>
        <taxon>Pentapetalae</taxon>
        <taxon>rosids</taxon>
        <taxon>malvids</taxon>
        <taxon>Malvales</taxon>
        <taxon>Malvaceae</taxon>
        <taxon>Malvoideae</taxon>
        <taxon>Gossypium</taxon>
    </lineage>
</organism>
<dbReference type="GO" id="GO:0009734">
    <property type="term" value="P:auxin-activated signaling pathway"/>
    <property type="evidence" value="ECO:0007669"/>
    <property type="project" value="InterPro"/>
</dbReference>
<dbReference type="PANTHER" id="PTHR32191">
    <property type="entry name" value="TETRASPANIN-8-RELATED"/>
    <property type="match status" value="1"/>
</dbReference>
<evidence type="ECO:0000313" key="8">
    <source>
        <dbReference type="EMBL" id="TYH60456.1"/>
    </source>
</evidence>
<feature type="compositionally biased region" description="Pro residues" evidence="6">
    <location>
        <begin position="7"/>
        <end position="20"/>
    </location>
</feature>
<comment type="similarity">
    <text evidence="2">Belongs to the tetraspanin (TM4SF) family.</text>
</comment>
<comment type="subcellular location">
    <subcellularLocation>
        <location evidence="1">Membrane</location>
    </subcellularLocation>
</comment>
<evidence type="ECO:0000256" key="7">
    <source>
        <dbReference type="SAM" id="Phobius"/>
    </source>
</evidence>
<evidence type="ECO:0000256" key="1">
    <source>
        <dbReference type="ARBA" id="ARBA00004370"/>
    </source>
</evidence>
<evidence type="ECO:0000256" key="3">
    <source>
        <dbReference type="ARBA" id="ARBA00022692"/>
    </source>
</evidence>
<dbReference type="InterPro" id="IPR044991">
    <property type="entry name" value="TET_plant"/>
</dbReference>
<keyword evidence="5 7" id="KW-0472">Membrane</keyword>
<evidence type="ECO:0000256" key="2">
    <source>
        <dbReference type="ARBA" id="ARBA00006840"/>
    </source>
</evidence>
<sequence>MADEPNITPPPPAETEPTPDPENNTQTKQDKGSKKNMFKDLKVKHVTGILSLVSFVFSLPILASVTWLLYMKSYDCEWLFKLPRLQIGISVGLILVFLVCNGALLFLRARWPMVAIIVVTVPLTLMFTVGLALLGSNSLESRRVPATPLWFKMKVDDDGLWNNLKGCIYDVHVCQDLAASSMPLKPSDFNKKKLSYVEVH</sequence>
<dbReference type="EMBL" id="CM017630">
    <property type="protein sequence ID" value="TYH60456.1"/>
    <property type="molecule type" value="Genomic_DNA"/>
</dbReference>
<feature type="region of interest" description="Disordered" evidence="6">
    <location>
        <begin position="1"/>
        <end position="33"/>
    </location>
</feature>
<evidence type="ECO:0000256" key="5">
    <source>
        <dbReference type="ARBA" id="ARBA00023136"/>
    </source>
</evidence>
<dbReference type="GO" id="GO:0016020">
    <property type="term" value="C:membrane"/>
    <property type="evidence" value="ECO:0007669"/>
    <property type="project" value="UniProtKB-SubCell"/>
</dbReference>
<feature type="transmembrane region" description="Helical" evidence="7">
    <location>
        <begin position="82"/>
        <end position="107"/>
    </location>
</feature>
<reference evidence="8 9" key="1">
    <citation type="submission" date="2019-07" db="EMBL/GenBank/DDBJ databases">
        <title>WGS assembly of Gossypium tomentosum.</title>
        <authorList>
            <person name="Chen Z.J."/>
            <person name="Sreedasyam A."/>
            <person name="Ando A."/>
            <person name="Song Q."/>
            <person name="De L."/>
            <person name="Hulse-Kemp A."/>
            <person name="Ding M."/>
            <person name="Ye W."/>
            <person name="Kirkbride R."/>
            <person name="Jenkins J."/>
            <person name="Plott C."/>
            <person name="Lovell J."/>
            <person name="Lin Y.-M."/>
            <person name="Vaughn R."/>
            <person name="Liu B."/>
            <person name="Li W."/>
            <person name="Simpson S."/>
            <person name="Scheffler B."/>
            <person name="Saski C."/>
            <person name="Grover C."/>
            <person name="Hu G."/>
            <person name="Conover J."/>
            <person name="Carlson J."/>
            <person name="Shu S."/>
            <person name="Boston L."/>
            <person name="Williams M."/>
            <person name="Peterson D."/>
            <person name="Mcgee K."/>
            <person name="Jones D."/>
            <person name="Wendel J."/>
            <person name="Stelly D."/>
            <person name="Grimwood J."/>
            <person name="Schmutz J."/>
        </authorList>
    </citation>
    <scope>NUCLEOTIDE SEQUENCE [LARGE SCALE GENOMIC DNA]</scope>
    <source>
        <strain evidence="8">7179.01</strain>
    </source>
</reference>
<name>A0A5D2K140_GOSTO</name>
<evidence type="ECO:0000256" key="6">
    <source>
        <dbReference type="SAM" id="MobiDB-lite"/>
    </source>
</evidence>